<evidence type="ECO:0000313" key="1">
    <source>
        <dbReference type="EMBL" id="KAK7338343.1"/>
    </source>
</evidence>
<proteinExistence type="predicted"/>
<sequence>MHERGGRLAKEGITKALGDERIKDFLQQLPFARGFRLRTGSSVAYKVGVFKAHTRVFDFNSPEWQYSLLKPPHVPTLSVRCTQWVPVVPDSIRDKKCTAKKQSLRRRLLDIHEYAYGSLKCACTEKHNFHVHGLSLEFIQLLLHCGVLCIGVWCRWLSRCIPPPKSWFRPWRIAVYFLMPTALLATKTDDPGFSHHKQ</sequence>
<gene>
    <name evidence="1" type="ORF">VNO77_18950</name>
</gene>
<reference evidence="1 2" key="1">
    <citation type="submission" date="2024-01" db="EMBL/GenBank/DDBJ databases">
        <title>The genomes of 5 underutilized Papilionoideae crops provide insights into root nodulation and disease resistanc.</title>
        <authorList>
            <person name="Jiang F."/>
        </authorList>
    </citation>
    <scope>NUCLEOTIDE SEQUENCE [LARGE SCALE GENOMIC DNA]</scope>
    <source>
        <strain evidence="1">LVBAO_FW01</strain>
        <tissue evidence="1">Leaves</tissue>
    </source>
</reference>
<dbReference type="AlphaFoldDB" id="A0AAN9QP56"/>
<name>A0AAN9QP56_CANGL</name>
<evidence type="ECO:0000313" key="2">
    <source>
        <dbReference type="Proteomes" id="UP001367508"/>
    </source>
</evidence>
<comment type="caution">
    <text evidence="1">The sequence shown here is derived from an EMBL/GenBank/DDBJ whole genome shotgun (WGS) entry which is preliminary data.</text>
</comment>
<organism evidence="1 2">
    <name type="scientific">Canavalia gladiata</name>
    <name type="common">Sword bean</name>
    <name type="synonym">Dolichos gladiatus</name>
    <dbReference type="NCBI Taxonomy" id="3824"/>
    <lineage>
        <taxon>Eukaryota</taxon>
        <taxon>Viridiplantae</taxon>
        <taxon>Streptophyta</taxon>
        <taxon>Embryophyta</taxon>
        <taxon>Tracheophyta</taxon>
        <taxon>Spermatophyta</taxon>
        <taxon>Magnoliopsida</taxon>
        <taxon>eudicotyledons</taxon>
        <taxon>Gunneridae</taxon>
        <taxon>Pentapetalae</taxon>
        <taxon>rosids</taxon>
        <taxon>fabids</taxon>
        <taxon>Fabales</taxon>
        <taxon>Fabaceae</taxon>
        <taxon>Papilionoideae</taxon>
        <taxon>50 kb inversion clade</taxon>
        <taxon>NPAAA clade</taxon>
        <taxon>indigoferoid/millettioid clade</taxon>
        <taxon>Phaseoleae</taxon>
        <taxon>Canavalia</taxon>
    </lineage>
</organism>
<protein>
    <submittedName>
        <fullName evidence="1">Uncharacterized protein</fullName>
    </submittedName>
</protein>
<dbReference type="Proteomes" id="UP001367508">
    <property type="component" value="Unassembled WGS sequence"/>
</dbReference>
<dbReference type="EMBL" id="JAYMYQ010000004">
    <property type="protein sequence ID" value="KAK7338343.1"/>
    <property type="molecule type" value="Genomic_DNA"/>
</dbReference>
<accession>A0AAN9QP56</accession>
<keyword evidence="2" id="KW-1185">Reference proteome</keyword>